<dbReference type="InterPro" id="IPR007867">
    <property type="entry name" value="GMC_OxRtase_C"/>
</dbReference>
<keyword evidence="6" id="KW-1185">Reference proteome</keyword>
<feature type="active site" description="Proton donor" evidence="2">
    <location>
        <position position="506"/>
    </location>
</feature>
<evidence type="ECO:0000259" key="4">
    <source>
        <dbReference type="PROSITE" id="PS00624"/>
    </source>
</evidence>
<dbReference type="PANTHER" id="PTHR11552">
    <property type="entry name" value="GLUCOSE-METHANOL-CHOLINE GMC OXIDOREDUCTASE"/>
    <property type="match status" value="1"/>
</dbReference>
<dbReference type="Gene3D" id="3.30.560.10">
    <property type="entry name" value="Glucose Oxidase, domain 3"/>
    <property type="match status" value="1"/>
</dbReference>
<dbReference type="InParanoid" id="A0A2N3N0W0"/>
<keyword evidence="3" id="KW-0274">FAD</keyword>
<dbReference type="AlphaFoldDB" id="A0A2N3N0W0"/>
<reference evidence="5 6" key="1">
    <citation type="journal article" date="2017" name="G3 (Bethesda)">
        <title>First Draft Genome Sequence of the Pathogenic Fungus Lomentospora prolificans (Formerly Scedosporium prolificans).</title>
        <authorList>
            <person name="Luo R."/>
            <person name="Zimin A."/>
            <person name="Workman R."/>
            <person name="Fan Y."/>
            <person name="Pertea G."/>
            <person name="Grossman N."/>
            <person name="Wear M.P."/>
            <person name="Jia B."/>
            <person name="Miller H."/>
            <person name="Casadevall A."/>
            <person name="Timp W."/>
            <person name="Zhang S.X."/>
            <person name="Salzberg S.L."/>
        </authorList>
    </citation>
    <scope>NUCLEOTIDE SEQUENCE [LARGE SCALE GENOMIC DNA]</scope>
    <source>
        <strain evidence="5 6">JHH-5317</strain>
    </source>
</reference>
<comment type="caution">
    <text evidence="5">The sequence shown here is derived from an EMBL/GenBank/DDBJ whole genome shotgun (WGS) entry which is preliminary data.</text>
</comment>
<comment type="cofactor">
    <cofactor evidence="3">
        <name>FAD</name>
        <dbReference type="ChEBI" id="CHEBI:57692"/>
    </cofactor>
</comment>
<dbReference type="Pfam" id="PF00732">
    <property type="entry name" value="GMC_oxred_N"/>
    <property type="match status" value="1"/>
</dbReference>
<organism evidence="5 6">
    <name type="scientific">Lomentospora prolificans</name>
    <dbReference type="NCBI Taxonomy" id="41688"/>
    <lineage>
        <taxon>Eukaryota</taxon>
        <taxon>Fungi</taxon>
        <taxon>Dikarya</taxon>
        <taxon>Ascomycota</taxon>
        <taxon>Pezizomycotina</taxon>
        <taxon>Sordariomycetes</taxon>
        <taxon>Hypocreomycetidae</taxon>
        <taxon>Microascales</taxon>
        <taxon>Microascaceae</taxon>
        <taxon>Lomentospora</taxon>
    </lineage>
</organism>
<dbReference type="STRING" id="41688.A0A2N3N0W0"/>
<dbReference type="InterPro" id="IPR000172">
    <property type="entry name" value="GMC_OxRdtase_N"/>
</dbReference>
<dbReference type="OrthoDB" id="269227at2759"/>
<dbReference type="PROSITE" id="PS00624">
    <property type="entry name" value="GMC_OXRED_2"/>
    <property type="match status" value="1"/>
</dbReference>
<accession>A0A2N3N0W0</accession>
<evidence type="ECO:0000256" key="1">
    <source>
        <dbReference type="ARBA" id="ARBA00010790"/>
    </source>
</evidence>
<protein>
    <recommendedName>
        <fullName evidence="4">Glucose-methanol-choline oxidoreductase N-terminal domain-containing protein</fullName>
    </recommendedName>
</protein>
<dbReference type="GO" id="GO:0016614">
    <property type="term" value="F:oxidoreductase activity, acting on CH-OH group of donors"/>
    <property type="evidence" value="ECO:0007669"/>
    <property type="project" value="InterPro"/>
</dbReference>
<evidence type="ECO:0000256" key="3">
    <source>
        <dbReference type="PIRSR" id="PIRSR000137-2"/>
    </source>
</evidence>
<sequence>MTIDGEYDFIIVGAGPAGSAVAYGLSVAAGKDAKILLIEAGGPNDDRNLRVDGQRWITFFNEQMNWGYKTAPQVHCANREINYARGKGMGGSSAINFSFFTVGPKGDYDEWARLVGDQAFSWKNMQARLKTLETFHLELPAGVDPKYASPRPGDHGDSGPLDVGYAREWEEDLVPLLGLFEDAGYPLNQDHNSGNPLGMGLVINSAHAGLRSTAADLLKNVSEKNVTILTDTAVQRVVLDGKKVIGVESSGKRYLASKEVILCAGTLDSPRILMHSGIGPGDQLRKFDIPVALDAPYVGSGLKDHTFTLIAYKRTPESGSKRGNFYTDQVAMDAALEQWKKDGAGDWSKFACQAGIGFFKLPDTFTSSAEFLALPDTVKEHLNHETVPHFEVVTHIPQHYFLPDFAKDDKESYDYMCFGAMLLNGQGQGNVTLQSSDPNVPLLFDPKFLEHPFDRRAAIETLREVLKFTKIPAFAKDTLATIAAPKSDSDEDILEYCRQTLTTTWHMTGTAKMGRRGDEDAVVDSEFRVIGIEGLRVADMSVVPVMANCHTQAVAYLTGLTCAERIAKSYGYI</sequence>
<dbReference type="Pfam" id="PF05199">
    <property type="entry name" value="GMC_oxred_C"/>
    <property type="match status" value="1"/>
</dbReference>
<dbReference type="PIRSF" id="PIRSF000137">
    <property type="entry name" value="Alcohol_oxidase"/>
    <property type="match status" value="1"/>
</dbReference>
<evidence type="ECO:0000313" key="6">
    <source>
        <dbReference type="Proteomes" id="UP000233524"/>
    </source>
</evidence>
<comment type="similarity">
    <text evidence="1">Belongs to the GMC oxidoreductase family.</text>
</comment>
<name>A0A2N3N0W0_9PEZI</name>
<gene>
    <name evidence="5" type="ORF">jhhlp_007898</name>
</gene>
<dbReference type="EMBL" id="NLAX01001139">
    <property type="protein sequence ID" value="PKS06064.1"/>
    <property type="molecule type" value="Genomic_DNA"/>
</dbReference>
<dbReference type="GO" id="GO:0050660">
    <property type="term" value="F:flavin adenine dinucleotide binding"/>
    <property type="evidence" value="ECO:0007669"/>
    <property type="project" value="InterPro"/>
</dbReference>
<keyword evidence="3" id="KW-0285">Flavoprotein</keyword>
<dbReference type="Gene3D" id="3.50.50.60">
    <property type="entry name" value="FAD/NAD(P)-binding domain"/>
    <property type="match status" value="1"/>
</dbReference>
<feature type="active site" description="Proton acceptor" evidence="2">
    <location>
        <position position="550"/>
    </location>
</feature>
<dbReference type="InterPro" id="IPR012132">
    <property type="entry name" value="GMC_OxRdtase"/>
</dbReference>
<evidence type="ECO:0000256" key="2">
    <source>
        <dbReference type="PIRSR" id="PIRSR000137-1"/>
    </source>
</evidence>
<dbReference type="SUPFAM" id="SSF51905">
    <property type="entry name" value="FAD/NAD(P)-binding domain"/>
    <property type="match status" value="1"/>
</dbReference>
<dbReference type="SUPFAM" id="SSF54373">
    <property type="entry name" value="FAD-linked reductases, C-terminal domain"/>
    <property type="match status" value="1"/>
</dbReference>
<dbReference type="PANTHER" id="PTHR11552:SF134">
    <property type="entry name" value="GLUCOSE-METHANOL-CHOLINE OXIDOREDUCTASE N-TERMINAL DOMAIN-CONTAINING PROTEIN"/>
    <property type="match status" value="1"/>
</dbReference>
<dbReference type="InterPro" id="IPR036188">
    <property type="entry name" value="FAD/NAD-bd_sf"/>
</dbReference>
<evidence type="ECO:0000313" key="5">
    <source>
        <dbReference type="EMBL" id="PKS06064.1"/>
    </source>
</evidence>
<dbReference type="VEuPathDB" id="FungiDB:jhhlp_007898"/>
<dbReference type="Proteomes" id="UP000233524">
    <property type="component" value="Unassembled WGS sequence"/>
</dbReference>
<feature type="binding site" evidence="3">
    <location>
        <begin position="505"/>
        <end position="506"/>
    </location>
    <ligand>
        <name>FAD</name>
        <dbReference type="ChEBI" id="CHEBI:57692"/>
    </ligand>
</feature>
<feature type="domain" description="Glucose-methanol-choline oxidoreductase N-terminal" evidence="4">
    <location>
        <begin position="265"/>
        <end position="279"/>
    </location>
</feature>
<proteinExistence type="inferred from homology"/>
<feature type="binding site" evidence="3">
    <location>
        <position position="234"/>
    </location>
    <ligand>
        <name>FAD</name>
        <dbReference type="ChEBI" id="CHEBI:57692"/>
    </ligand>
</feature>